<evidence type="ECO:0000256" key="7">
    <source>
        <dbReference type="ARBA" id="ARBA00022777"/>
    </source>
</evidence>
<keyword evidence="14" id="KW-1185">Reference proteome</keyword>
<evidence type="ECO:0000256" key="4">
    <source>
        <dbReference type="ARBA" id="ARBA00022553"/>
    </source>
</evidence>
<dbReference type="Proteomes" id="UP001566331">
    <property type="component" value="Unassembled WGS sequence"/>
</dbReference>
<feature type="domain" description="HAMP" evidence="12">
    <location>
        <begin position="154"/>
        <end position="207"/>
    </location>
</feature>
<evidence type="ECO:0000256" key="2">
    <source>
        <dbReference type="ARBA" id="ARBA00004370"/>
    </source>
</evidence>
<evidence type="ECO:0000256" key="10">
    <source>
        <dbReference type="SAM" id="Phobius"/>
    </source>
</evidence>
<dbReference type="InterPro" id="IPR036097">
    <property type="entry name" value="HisK_dim/P_sf"/>
</dbReference>
<feature type="domain" description="Histidine kinase" evidence="11">
    <location>
        <begin position="215"/>
        <end position="421"/>
    </location>
</feature>
<evidence type="ECO:0000256" key="5">
    <source>
        <dbReference type="ARBA" id="ARBA00022679"/>
    </source>
</evidence>
<keyword evidence="10" id="KW-0472">Membrane</keyword>
<dbReference type="GO" id="GO:0016301">
    <property type="term" value="F:kinase activity"/>
    <property type="evidence" value="ECO:0007669"/>
    <property type="project" value="UniProtKB-KW"/>
</dbReference>
<dbReference type="InterPro" id="IPR003660">
    <property type="entry name" value="HAMP_dom"/>
</dbReference>
<keyword evidence="8 10" id="KW-1133">Transmembrane helix</keyword>
<dbReference type="InterPro" id="IPR050428">
    <property type="entry name" value="TCS_sensor_his_kinase"/>
</dbReference>
<keyword evidence="6 10" id="KW-0812">Transmembrane</keyword>
<reference evidence="13 14" key="1">
    <citation type="submission" date="2024-07" db="EMBL/GenBank/DDBJ databases">
        <title>Luteimonas salilacus sp. nov., isolated from the shore soil of Salt Lake in Tibet of China.</title>
        <authorList>
            <person name="Zhang X."/>
            <person name="Li A."/>
        </authorList>
    </citation>
    <scope>NUCLEOTIDE SEQUENCE [LARGE SCALE GENOMIC DNA]</scope>
    <source>
        <strain evidence="13 14">B3-2-R+30</strain>
    </source>
</reference>
<keyword evidence="5" id="KW-0808">Transferase</keyword>
<dbReference type="EC" id="2.7.13.3" evidence="3"/>
<dbReference type="PANTHER" id="PTHR45436:SF16">
    <property type="entry name" value="HISTIDINE KINASE"/>
    <property type="match status" value="1"/>
</dbReference>
<sequence>MARSSLRRRITIGLLGYVALLSLAVLLHGYVVNERAEALVWQSLLEAEFDHFAMRSRTDPGYRWADTETLTLYDGAAAALPPALAALEPGLHDEVLLDGREHVLLVRRVEGRPMVLALEIDDLERRELELGLTMLASALVVVALLGLFAAWGAGRLLRPLSDMAHRIGQLRPASDARVEIPDRASTELVVIADALNDYLRRNAQFVERERAFIDSASHELRTPISVIGGAAELATAQPGMPAAARQQLSRIRRTTQDMERLISLLLVLAKDPARLAKANDRIALDQLLPDIVEDHRPMAEDKGLALTLAPPPSCELLAPLPVVQAAIGNLLRNAIENSDSGEIGIRLLPEAVVEIVDPGHGMTPEEISTIYARAARGGSREGGGIGLDLIARLCTHLDWTLEIRSLPGKGTTARLDLGSAQRAGT</sequence>
<feature type="transmembrane region" description="Helical" evidence="10">
    <location>
        <begin position="132"/>
        <end position="153"/>
    </location>
</feature>
<dbReference type="InterPro" id="IPR003594">
    <property type="entry name" value="HATPase_dom"/>
</dbReference>
<evidence type="ECO:0000259" key="11">
    <source>
        <dbReference type="PROSITE" id="PS50109"/>
    </source>
</evidence>
<dbReference type="SMART" id="SM00387">
    <property type="entry name" value="HATPase_c"/>
    <property type="match status" value="1"/>
</dbReference>
<proteinExistence type="predicted"/>
<dbReference type="PANTHER" id="PTHR45436">
    <property type="entry name" value="SENSOR HISTIDINE KINASE YKOH"/>
    <property type="match status" value="1"/>
</dbReference>
<keyword evidence="7 13" id="KW-0418">Kinase</keyword>
<feature type="transmembrane region" description="Helical" evidence="10">
    <location>
        <begin position="12"/>
        <end position="31"/>
    </location>
</feature>
<dbReference type="PROSITE" id="PS50109">
    <property type="entry name" value="HIS_KIN"/>
    <property type="match status" value="1"/>
</dbReference>
<dbReference type="SMART" id="SM00388">
    <property type="entry name" value="HisKA"/>
    <property type="match status" value="1"/>
</dbReference>
<evidence type="ECO:0000256" key="8">
    <source>
        <dbReference type="ARBA" id="ARBA00022989"/>
    </source>
</evidence>
<comment type="catalytic activity">
    <reaction evidence="1">
        <text>ATP + protein L-histidine = ADP + protein N-phospho-L-histidine.</text>
        <dbReference type="EC" id="2.7.13.3"/>
    </reaction>
</comment>
<accession>A0ABV4HS61</accession>
<organism evidence="13 14">
    <name type="scientific">Luteimonas salinilitoris</name>
    <dbReference type="NCBI Taxonomy" id="3237697"/>
    <lineage>
        <taxon>Bacteria</taxon>
        <taxon>Pseudomonadati</taxon>
        <taxon>Pseudomonadota</taxon>
        <taxon>Gammaproteobacteria</taxon>
        <taxon>Lysobacterales</taxon>
        <taxon>Lysobacteraceae</taxon>
        <taxon>Luteimonas</taxon>
    </lineage>
</organism>
<name>A0ABV4HS61_9GAMM</name>
<dbReference type="SUPFAM" id="SSF55874">
    <property type="entry name" value="ATPase domain of HSP90 chaperone/DNA topoisomerase II/histidine kinase"/>
    <property type="match status" value="1"/>
</dbReference>
<evidence type="ECO:0000256" key="6">
    <source>
        <dbReference type="ARBA" id="ARBA00022692"/>
    </source>
</evidence>
<dbReference type="CDD" id="cd00082">
    <property type="entry name" value="HisKA"/>
    <property type="match status" value="1"/>
</dbReference>
<evidence type="ECO:0000256" key="9">
    <source>
        <dbReference type="ARBA" id="ARBA00023012"/>
    </source>
</evidence>
<protein>
    <recommendedName>
        <fullName evidence="3">histidine kinase</fullName>
        <ecNumber evidence="3">2.7.13.3</ecNumber>
    </recommendedName>
</protein>
<dbReference type="Gene3D" id="1.10.287.130">
    <property type="match status" value="1"/>
</dbReference>
<dbReference type="SUPFAM" id="SSF47384">
    <property type="entry name" value="Homodimeric domain of signal transducing histidine kinase"/>
    <property type="match status" value="1"/>
</dbReference>
<keyword evidence="9" id="KW-0902">Two-component regulatory system</keyword>
<comment type="caution">
    <text evidence="13">The sequence shown here is derived from an EMBL/GenBank/DDBJ whole genome shotgun (WGS) entry which is preliminary data.</text>
</comment>
<keyword evidence="4" id="KW-0597">Phosphoprotein</keyword>
<dbReference type="Pfam" id="PF02518">
    <property type="entry name" value="HATPase_c"/>
    <property type="match status" value="1"/>
</dbReference>
<evidence type="ECO:0000313" key="14">
    <source>
        <dbReference type="Proteomes" id="UP001566331"/>
    </source>
</evidence>
<evidence type="ECO:0000313" key="13">
    <source>
        <dbReference type="EMBL" id="MEZ0475570.1"/>
    </source>
</evidence>
<evidence type="ECO:0000256" key="1">
    <source>
        <dbReference type="ARBA" id="ARBA00000085"/>
    </source>
</evidence>
<evidence type="ECO:0000259" key="12">
    <source>
        <dbReference type="PROSITE" id="PS50885"/>
    </source>
</evidence>
<dbReference type="InterPro" id="IPR036890">
    <property type="entry name" value="HATPase_C_sf"/>
</dbReference>
<dbReference type="Gene3D" id="3.30.565.10">
    <property type="entry name" value="Histidine kinase-like ATPase, C-terminal domain"/>
    <property type="match status" value="1"/>
</dbReference>
<dbReference type="Pfam" id="PF00512">
    <property type="entry name" value="HisKA"/>
    <property type="match status" value="1"/>
</dbReference>
<comment type="subcellular location">
    <subcellularLocation>
        <location evidence="2">Membrane</location>
    </subcellularLocation>
</comment>
<dbReference type="RefSeq" id="WP_370563774.1">
    <property type="nucleotide sequence ID" value="NZ_JBFWIB010000005.1"/>
</dbReference>
<evidence type="ECO:0000256" key="3">
    <source>
        <dbReference type="ARBA" id="ARBA00012438"/>
    </source>
</evidence>
<dbReference type="InterPro" id="IPR003661">
    <property type="entry name" value="HisK_dim/P_dom"/>
</dbReference>
<dbReference type="PROSITE" id="PS50885">
    <property type="entry name" value="HAMP"/>
    <property type="match status" value="1"/>
</dbReference>
<dbReference type="EMBL" id="JBFWIC010000018">
    <property type="protein sequence ID" value="MEZ0475570.1"/>
    <property type="molecule type" value="Genomic_DNA"/>
</dbReference>
<dbReference type="InterPro" id="IPR005467">
    <property type="entry name" value="His_kinase_dom"/>
</dbReference>
<gene>
    <name evidence="13" type="ORF">AB6713_13255</name>
</gene>